<reference evidence="1" key="1">
    <citation type="submission" date="2021-01" db="EMBL/GenBank/DDBJ databases">
        <authorList>
            <person name="Corre E."/>
            <person name="Pelletier E."/>
            <person name="Niang G."/>
            <person name="Scheremetjew M."/>
            <person name="Finn R."/>
            <person name="Kale V."/>
            <person name="Holt S."/>
            <person name="Cochrane G."/>
            <person name="Meng A."/>
            <person name="Brown T."/>
            <person name="Cohen L."/>
        </authorList>
    </citation>
    <scope>NUCLEOTIDE SEQUENCE</scope>
    <source>
        <strain evidence="1">Pop2</strain>
    </source>
</reference>
<protein>
    <submittedName>
        <fullName evidence="1">Uncharacterized protein</fullName>
    </submittedName>
</protein>
<dbReference type="AlphaFoldDB" id="A0A7S1Z6C6"/>
<sequence length="762" mass="84382">MNTNKSQSCSSLQNTLRQSNATRKMNQLSRHGHKLLRTSCGMMGFIFISCLVVLRICIASGATVVPSSYSLNPLLLDLTQSLRDTPFSKELEAAASSSRSCVSQSYVWNMHRINEMPSGTYEYLSKNYVTLMPFIYKIYIDRSEEGEYFGTNGAQTGELLYRHVLAEDFWRSNIVSTEDVLLLGAHGSMLKERNKVIPTIKLMWPSMSETQVNDLFEDIQGLINGIPLTFDNPLLSLNALAAPGGDILGNGVIFPAAIVMGDGIIDKLLDMGLGANGPDFVHAHEYAHQVQFDLGVYNDANAPPSPIDTRNKELMADAFSAYFLSHDNGGNMSTPEILELHKTAFTIGDCNFESKNHHGTPSQRSCASMWGAMQAINGSNERRNVLRGRKLDDTTTTTTVMSPTLLRESFDSALHDIVSLNPDICPFPEENDSGECIAEMVPIIVKLKLDGFAAETMWSIKSTTDGTTYMAKSYSKVNDFTHVSHYVCVHPDKEYEFYILDTFGDGILDGFYSIHNGTTGSLLVEGLGDFGRSISVPFSLSLCPGMMPITINIQLDFFAVETSWAIKAADGVEYKRTSYGVDDKETNVIETVCVHLEKEYTFSIWDSYGDGIQKGYFKIFNGTSIEDETALLAEGDGESIRKSAEVQFSPTLCPNKVLITLAFQLDYYSVETSWSIKPNVPDGVEIASKRYKVEDRKKFVTELVCIQRGEEHILHVLDTYGDGIINGGGFKAFIGQSVEDEDNLIFERNGNFGRSTSVIFSV</sequence>
<organism evidence="1">
    <name type="scientific">Ditylum brightwellii</name>
    <dbReference type="NCBI Taxonomy" id="49249"/>
    <lineage>
        <taxon>Eukaryota</taxon>
        <taxon>Sar</taxon>
        <taxon>Stramenopiles</taxon>
        <taxon>Ochrophyta</taxon>
        <taxon>Bacillariophyta</taxon>
        <taxon>Mediophyceae</taxon>
        <taxon>Lithodesmiophycidae</taxon>
        <taxon>Lithodesmiales</taxon>
        <taxon>Lithodesmiaceae</taxon>
        <taxon>Ditylum</taxon>
    </lineage>
</organism>
<accession>A0A7S1Z6C6</accession>
<gene>
    <name evidence="1" type="ORF">DBRI1063_LOCUS10800</name>
</gene>
<name>A0A7S1Z6C6_9STRA</name>
<proteinExistence type="predicted"/>
<evidence type="ECO:0000313" key="1">
    <source>
        <dbReference type="EMBL" id="CAD9329515.1"/>
    </source>
</evidence>
<dbReference type="EMBL" id="HBGN01016764">
    <property type="protein sequence ID" value="CAD9329515.1"/>
    <property type="molecule type" value="Transcribed_RNA"/>
</dbReference>